<dbReference type="EMBL" id="LT934123">
    <property type="protein sequence ID" value="VAI68467.1"/>
    <property type="molecule type" value="Genomic_DNA"/>
</dbReference>
<keyword evidence="3" id="KW-1185">Reference proteome</keyword>
<feature type="region of interest" description="Disordered" evidence="1">
    <location>
        <begin position="1"/>
        <end position="55"/>
    </location>
</feature>
<proteinExistence type="predicted"/>
<organism evidence="2 3">
    <name type="scientific">Triticum turgidum subsp. durum</name>
    <name type="common">Durum wheat</name>
    <name type="synonym">Triticum durum</name>
    <dbReference type="NCBI Taxonomy" id="4567"/>
    <lineage>
        <taxon>Eukaryota</taxon>
        <taxon>Viridiplantae</taxon>
        <taxon>Streptophyta</taxon>
        <taxon>Embryophyta</taxon>
        <taxon>Tracheophyta</taxon>
        <taxon>Spermatophyta</taxon>
        <taxon>Magnoliopsida</taxon>
        <taxon>Liliopsida</taxon>
        <taxon>Poales</taxon>
        <taxon>Poaceae</taxon>
        <taxon>BOP clade</taxon>
        <taxon>Pooideae</taxon>
        <taxon>Triticodae</taxon>
        <taxon>Triticeae</taxon>
        <taxon>Triticinae</taxon>
        <taxon>Triticum</taxon>
    </lineage>
</organism>
<reference evidence="2 3" key="1">
    <citation type="submission" date="2017-09" db="EMBL/GenBank/DDBJ databases">
        <authorList>
            <consortium name="International Durum Wheat Genome Sequencing Consortium (IDWGSC)"/>
            <person name="Milanesi L."/>
        </authorList>
    </citation>
    <scope>NUCLEOTIDE SEQUENCE [LARGE SCALE GENOMIC DNA]</scope>
    <source>
        <strain evidence="3">cv. Svevo</strain>
    </source>
</reference>
<feature type="compositionally biased region" description="Basic residues" evidence="1">
    <location>
        <begin position="45"/>
        <end position="55"/>
    </location>
</feature>
<feature type="compositionally biased region" description="Low complexity" evidence="1">
    <location>
        <begin position="20"/>
        <end position="29"/>
    </location>
</feature>
<dbReference type="Gramene" id="TRITD7Av1G003370.4">
    <property type="protein sequence ID" value="TRITD7Av1G003370.4"/>
    <property type="gene ID" value="TRITD7Av1G003370"/>
</dbReference>
<dbReference type="Proteomes" id="UP000324705">
    <property type="component" value="Chromosome 7A"/>
</dbReference>
<evidence type="ECO:0000313" key="2">
    <source>
        <dbReference type="EMBL" id="VAI68467.1"/>
    </source>
</evidence>
<dbReference type="AlphaFoldDB" id="A0A9R1BH65"/>
<name>A0A9R1BH65_TRITD</name>
<protein>
    <submittedName>
        <fullName evidence="2">Uncharacterized protein</fullName>
    </submittedName>
</protein>
<feature type="compositionally biased region" description="Low complexity" evidence="1">
    <location>
        <begin position="1"/>
        <end position="13"/>
    </location>
</feature>
<evidence type="ECO:0000313" key="3">
    <source>
        <dbReference type="Proteomes" id="UP000324705"/>
    </source>
</evidence>
<evidence type="ECO:0000256" key="1">
    <source>
        <dbReference type="SAM" id="MobiDB-lite"/>
    </source>
</evidence>
<sequence length="72" mass="7780">MRSSSTATTSSSSPAPPPSSTRNATSRTRISGSSWTVSTSATRAPSRRSRVRKPSQKPCFCLPCFIVFVSWL</sequence>
<accession>A0A9R1BH65</accession>
<gene>
    <name evidence="2" type="ORF">TRITD_7Av1G003370</name>
</gene>